<feature type="domain" description="Glutaredoxin" evidence="1">
    <location>
        <begin position="21"/>
        <end position="80"/>
    </location>
</feature>
<comment type="caution">
    <text evidence="2">The sequence shown here is derived from an EMBL/GenBank/DDBJ whole genome shotgun (WGS) entry which is preliminary data.</text>
</comment>
<accession>A0ABW2I5L3</accession>
<gene>
    <name evidence="2" type="ORF">ACFQS1_39615</name>
</gene>
<dbReference type="PROSITE" id="PS51354">
    <property type="entry name" value="GLUTAREDOXIN_2"/>
    <property type="match status" value="1"/>
</dbReference>
<dbReference type="RefSeq" id="WP_378978068.1">
    <property type="nucleotide sequence ID" value="NZ_JBHTBJ010000076.1"/>
</dbReference>
<evidence type="ECO:0000313" key="2">
    <source>
        <dbReference type="EMBL" id="MFC7280103.1"/>
    </source>
</evidence>
<dbReference type="SUPFAM" id="SSF52833">
    <property type="entry name" value="Thioredoxin-like"/>
    <property type="match status" value="1"/>
</dbReference>
<dbReference type="InterPro" id="IPR036249">
    <property type="entry name" value="Thioredoxin-like_sf"/>
</dbReference>
<evidence type="ECO:0000259" key="1">
    <source>
        <dbReference type="Pfam" id="PF00462"/>
    </source>
</evidence>
<evidence type="ECO:0000313" key="3">
    <source>
        <dbReference type="Proteomes" id="UP001596548"/>
    </source>
</evidence>
<dbReference type="InterPro" id="IPR002109">
    <property type="entry name" value="Glutaredoxin"/>
</dbReference>
<dbReference type="CDD" id="cd02976">
    <property type="entry name" value="NrdH"/>
    <property type="match status" value="1"/>
</dbReference>
<sequence length="96" mass="10762">MIGISPYAQPYAPQVRPVSPVVVYGRRWCALSQMVRRYLDHAGVPYDYIDLDTNPNAQAQLTWMTGGRVHSPIVSIGGQLLVQPSIPELQWVLARM</sequence>
<reference evidence="3" key="1">
    <citation type="journal article" date="2019" name="Int. J. Syst. Evol. Microbiol.">
        <title>The Global Catalogue of Microorganisms (GCM) 10K type strain sequencing project: providing services to taxonomists for standard genome sequencing and annotation.</title>
        <authorList>
            <consortium name="The Broad Institute Genomics Platform"/>
            <consortium name="The Broad Institute Genome Sequencing Center for Infectious Disease"/>
            <person name="Wu L."/>
            <person name="Ma J."/>
        </authorList>
    </citation>
    <scope>NUCLEOTIDE SEQUENCE [LARGE SCALE GENOMIC DNA]</scope>
    <source>
        <strain evidence="3">XZYJT-10</strain>
    </source>
</reference>
<dbReference type="Proteomes" id="UP001596548">
    <property type="component" value="Unassembled WGS sequence"/>
</dbReference>
<dbReference type="Gene3D" id="3.40.30.10">
    <property type="entry name" value="Glutaredoxin"/>
    <property type="match status" value="1"/>
</dbReference>
<keyword evidence="3" id="KW-1185">Reference proteome</keyword>
<proteinExistence type="predicted"/>
<dbReference type="Pfam" id="PF00462">
    <property type="entry name" value="Glutaredoxin"/>
    <property type="match status" value="1"/>
</dbReference>
<organism evidence="2 3">
    <name type="scientific">Paractinoplanes rhizophilus</name>
    <dbReference type="NCBI Taxonomy" id="1416877"/>
    <lineage>
        <taxon>Bacteria</taxon>
        <taxon>Bacillati</taxon>
        <taxon>Actinomycetota</taxon>
        <taxon>Actinomycetes</taxon>
        <taxon>Micromonosporales</taxon>
        <taxon>Micromonosporaceae</taxon>
        <taxon>Paractinoplanes</taxon>
    </lineage>
</organism>
<protein>
    <submittedName>
        <fullName evidence="2">Glutaredoxin family protein</fullName>
    </submittedName>
</protein>
<name>A0ABW2I5L3_9ACTN</name>
<dbReference type="EMBL" id="JBHTBJ010000076">
    <property type="protein sequence ID" value="MFC7280103.1"/>
    <property type="molecule type" value="Genomic_DNA"/>
</dbReference>